<dbReference type="OrthoDB" id="420380at2759"/>
<reference evidence="5 6" key="1">
    <citation type="submission" date="2019-12" db="EMBL/GenBank/DDBJ databases">
        <authorList>
            <person name="Alioto T."/>
            <person name="Alioto T."/>
            <person name="Gomez Garrido J."/>
        </authorList>
    </citation>
    <scope>NUCLEOTIDE SEQUENCE [LARGE SCALE GENOMIC DNA]</scope>
</reference>
<organism evidence="5 6">
    <name type="scientific">Olea europaea subsp. europaea</name>
    <dbReference type="NCBI Taxonomy" id="158383"/>
    <lineage>
        <taxon>Eukaryota</taxon>
        <taxon>Viridiplantae</taxon>
        <taxon>Streptophyta</taxon>
        <taxon>Embryophyta</taxon>
        <taxon>Tracheophyta</taxon>
        <taxon>Spermatophyta</taxon>
        <taxon>Magnoliopsida</taxon>
        <taxon>eudicotyledons</taxon>
        <taxon>Gunneridae</taxon>
        <taxon>Pentapetalae</taxon>
        <taxon>asterids</taxon>
        <taxon>lamiids</taxon>
        <taxon>Lamiales</taxon>
        <taxon>Oleaceae</taxon>
        <taxon>Oleeae</taxon>
        <taxon>Olea</taxon>
    </lineage>
</organism>
<sequence>MVTDDDSGQSIQGDERTSSGMFLDKAQDEIVAGIEARIAALTFFPEVKPRKVDSLLFFSLHPVATADLSSLHGSCPVIECEEWSTTKWIHLRTFDIPSKSSSSDCIDKDPHWLFTVNVKEILNTW</sequence>
<dbReference type="Gene3D" id="2.60.120.620">
    <property type="entry name" value="q2cbj1_9rhob like domain"/>
    <property type="match status" value="2"/>
</dbReference>
<dbReference type="GO" id="GO:0004656">
    <property type="term" value="F:procollagen-proline 4-dioxygenase activity"/>
    <property type="evidence" value="ECO:0007669"/>
    <property type="project" value="TreeGrafter"/>
</dbReference>
<dbReference type="InterPro" id="IPR045054">
    <property type="entry name" value="P4HA-like"/>
</dbReference>
<name>A0A8S0TKW8_OLEEU</name>
<dbReference type="PANTHER" id="PTHR10869">
    <property type="entry name" value="PROLYL 4-HYDROXYLASE ALPHA SUBUNIT"/>
    <property type="match status" value="1"/>
</dbReference>
<evidence type="ECO:0000256" key="4">
    <source>
        <dbReference type="SAM" id="MobiDB-lite"/>
    </source>
</evidence>
<dbReference type="Proteomes" id="UP000594638">
    <property type="component" value="Unassembled WGS sequence"/>
</dbReference>
<keyword evidence="3" id="KW-0408">Iron</keyword>
<evidence type="ECO:0000313" key="6">
    <source>
        <dbReference type="Proteomes" id="UP000594638"/>
    </source>
</evidence>
<keyword evidence="6" id="KW-1185">Reference proteome</keyword>
<gene>
    <name evidence="5" type="ORF">OLEA9_A049446</name>
</gene>
<proteinExistence type="predicted"/>
<dbReference type="PANTHER" id="PTHR10869:SF238">
    <property type="entry name" value="PROLYL 4-HYDROXYLASE 6-RELATED"/>
    <property type="match status" value="1"/>
</dbReference>
<comment type="subcellular location">
    <subcellularLocation>
        <location evidence="1">Endoplasmic reticulum membrane</location>
    </subcellularLocation>
</comment>
<keyword evidence="2" id="KW-0479">Metal-binding</keyword>
<evidence type="ECO:0000313" key="5">
    <source>
        <dbReference type="EMBL" id="CAA3003686.1"/>
    </source>
</evidence>
<evidence type="ECO:0000256" key="2">
    <source>
        <dbReference type="ARBA" id="ARBA00022723"/>
    </source>
</evidence>
<feature type="region of interest" description="Disordered" evidence="4">
    <location>
        <begin position="1"/>
        <end position="21"/>
    </location>
</feature>
<dbReference type="EMBL" id="CACTIH010006005">
    <property type="protein sequence ID" value="CAA3003686.1"/>
    <property type="molecule type" value="Genomic_DNA"/>
</dbReference>
<comment type="caution">
    <text evidence="5">The sequence shown here is derived from an EMBL/GenBank/DDBJ whole genome shotgun (WGS) entry which is preliminary data.</text>
</comment>
<evidence type="ECO:0000256" key="3">
    <source>
        <dbReference type="ARBA" id="ARBA00023004"/>
    </source>
</evidence>
<accession>A0A8S0TKW8</accession>
<dbReference type="Gramene" id="OE9A049446T1">
    <property type="protein sequence ID" value="OE9A049446C1"/>
    <property type="gene ID" value="OE9A049446"/>
</dbReference>
<dbReference type="AlphaFoldDB" id="A0A8S0TKW8"/>
<protein>
    <submittedName>
        <fullName evidence="5">Probable prolyl 4-hydroxylase 7</fullName>
    </submittedName>
</protein>
<dbReference type="GO" id="GO:0005789">
    <property type="term" value="C:endoplasmic reticulum membrane"/>
    <property type="evidence" value="ECO:0007669"/>
    <property type="project" value="UniProtKB-SubCell"/>
</dbReference>
<dbReference type="GO" id="GO:0046872">
    <property type="term" value="F:metal ion binding"/>
    <property type="evidence" value="ECO:0007669"/>
    <property type="project" value="UniProtKB-KW"/>
</dbReference>
<evidence type="ECO:0000256" key="1">
    <source>
        <dbReference type="ARBA" id="ARBA00004586"/>
    </source>
</evidence>